<keyword evidence="1" id="KW-0732">Signal</keyword>
<dbReference type="AlphaFoldDB" id="A0A8R1DEC6"/>
<dbReference type="EnsemblMetazoa" id="CJA00011.1">
    <property type="protein sequence ID" value="CJA00011.1"/>
    <property type="gene ID" value="WBGene00119215"/>
</dbReference>
<accession>A0A8R1DEC6</accession>
<sequence>MNRFSTSLLLIVIIIGSTVAIPKSPSYIGVQTTCTRKSIESFCGADQLLCVRSACSQCILRDPFNPFASFCARLTDCVCSISNDAECEQKVEQTCY</sequence>
<proteinExistence type="predicted"/>
<evidence type="ECO:0000313" key="3">
    <source>
        <dbReference type="Proteomes" id="UP000005237"/>
    </source>
</evidence>
<name>A0A8R1DEC6_CAEJA</name>
<reference evidence="3" key="1">
    <citation type="submission" date="2010-08" db="EMBL/GenBank/DDBJ databases">
        <authorList>
            <consortium name="Caenorhabditis japonica Sequencing Consortium"/>
            <person name="Wilson R.K."/>
        </authorList>
    </citation>
    <scope>NUCLEOTIDE SEQUENCE [LARGE SCALE GENOMIC DNA]</scope>
    <source>
        <strain evidence="3">DF5081</strain>
    </source>
</reference>
<reference evidence="2" key="2">
    <citation type="submission" date="2022-06" db="UniProtKB">
        <authorList>
            <consortium name="EnsemblMetazoa"/>
        </authorList>
    </citation>
    <scope>IDENTIFICATION</scope>
    <source>
        <strain evidence="2">DF5081</strain>
    </source>
</reference>
<organism evidence="2 3">
    <name type="scientific">Caenorhabditis japonica</name>
    <dbReference type="NCBI Taxonomy" id="281687"/>
    <lineage>
        <taxon>Eukaryota</taxon>
        <taxon>Metazoa</taxon>
        <taxon>Ecdysozoa</taxon>
        <taxon>Nematoda</taxon>
        <taxon>Chromadorea</taxon>
        <taxon>Rhabditida</taxon>
        <taxon>Rhabditina</taxon>
        <taxon>Rhabditomorpha</taxon>
        <taxon>Rhabditoidea</taxon>
        <taxon>Rhabditidae</taxon>
        <taxon>Peloderinae</taxon>
        <taxon>Caenorhabditis</taxon>
    </lineage>
</organism>
<keyword evidence="3" id="KW-1185">Reference proteome</keyword>
<dbReference type="Proteomes" id="UP000005237">
    <property type="component" value="Unassembled WGS sequence"/>
</dbReference>
<evidence type="ECO:0000256" key="1">
    <source>
        <dbReference type="SAM" id="SignalP"/>
    </source>
</evidence>
<feature type="signal peptide" evidence="1">
    <location>
        <begin position="1"/>
        <end position="20"/>
    </location>
</feature>
<dbReference type="OMA" id="CILRDPF"/>
<evidence type="ECO:0000313" key="2">
    <source>
        <dbReference type="EnsemblMetazoa" id="CJA00011.1"/>
    </source>
</evidence>
<protein>
    <submittedName>
        <fullName evidence="2">Uncharacterized protein</fullName>
    </submittedName>
</protein>
<feature type="chain" id="PRO_5035919767" evidence="1">
    <location>
        <begin position="21"/>
        <end position="96"/>
    </location>
</feature>